<dbReference type="AlphaFoldDB" id="A0A6A5Y5I7"/>
<accession>A0A6A5Y5I7</accession>
<organism evidence="2 3">
    <name type="scientific">Aaosphaeria arxii CBS 175.79</name>
    <dbReference type="NCBI Taxonomy" id="1450172"/>
    <lineage>
        <taxon>Eukaryota</taxon>
        <taxon>Fungi</taxon>
        <taxon>Dikarya</taxon>
        <taxon>Ascomycota</taxon>
        <taxon>Pezizomycotina</taxon>
        <taxon>Dothideomycetes</taxon>
        <taxon>Pleosporomycetidae</taxon>
        <taxon>Pleosporales</taxon>
        <taxon>Pleosporales incertae sedis</taxon>
        <taxon>Aaosphaeria</taxon>
    </lineage>
</organism>
<sequence>MAAHVTSLLLSQHLSLFPSPLHINKLKTKNRRATFRRLSSRKLLHGTTVEVIGYEPLDDIINEIKGDLLLSKPSSTAQPGENLTSLNWVAASHPVSRAPSNQPLAVRKTRASRSTTSETNNSDVGRLGSYTSSEANDLEWASRPTLFEFTEPQMAPGVEADRTGQQSEQTASEQLNALLDASVAAPQGGTRKKLFSLGKKMEKFRLRSNTDEPAAPSPPFSMSPPNGFHRPANEVDNHLPVQSPRECPQIEPDDFANAWKLNIGRSTRGNDPYHSQFPSGFAPPAEYREDYMTAAERAGPDGPTLSTLNPSVRIIPECKVLKGDAEQTFWLAVEVEGMIHNRKMYPDNRLDLIILIDNAYYVTSDCLEQATEHACSLMHHLRVGDRVALYSSNCTHENVSGNVPDKLLPLSCFGPAIGSTVRDLARDMRSQGVQTWEWPRPNPSLDDMLIAILNDIKGYLPRAERTHVMILSPTPREAHKVSAMFPKLHVHQINPSVLPFHKDDGLDTKLCNRGCCDNFTLSHLEHDYQATGERLKKILFHARCERTVDAISKIMVKITPMAGCKILECRGPTYIPHLRSGQVHTFFVQIEVSPQQVAELDVDNLDNIMNAALLKDNLKQDCLNAKITGAIKTHILSIEMMYRSSLYSSHQWMFSKTPFIIFKDLGRMSSPVDRAFEFHQRRIFYEVTHLRRGPALDKLRELAAAVQPDIREPIDNLAERMSRELRAHTAIRDHEVASRQNLPHCFGPLSISGPHHRVVAIWKRYQNPEDFPMDFE</sequence>
<dbReference type="OrthoDB" id="3760848at2759"/>
<feature type="region of interest" description="Disordered" evidence="1">
    <location>
        <begin position="208"/>
        <end position="237"/>
    </location>
</feature>
<dbReference type="RefSeq" id="XP_033389161.1">
    <property type="nucleotide sequence ID" value="XM_033532619.1"/>
</dbReference>
<proteinExistence type="predicted"/>
<dbReference type="Proteomes" id="UP000799778">
    <property type="component" value="Unassembled WGS sequence"/>
</dbReference>
<feature type="compositionally biased region" description="Polar residues" evidence="1">
    <location>
        <begin position="112"/>
        <end position="130"/>
    </location>
</feature>
<protein>
    <submittedName>
        <fullName evidence="2">Uncharacterized protein</fullName>
    </submittedName>
</protein>
<evidence type="ECO:0000313" key="3">
    <source>
        <dbReference type="Proteomes" id="UP000799778"/>
    </source>
</evidence>
<dbReference type="EMBL" id="ML978066">
    <property type="protein sequence ID" value="KAF2020822.1"/>
    <property type="molecule type" value="Genomic_DNA"/>
</dbReference>
<evidence type="ECO:0000313" key="2">
    <source>
        <dbReference type="EMBL" id="KAF2020822.1"/>
    </source>
</evidence>
<evidence type="ECO:0000256" key="1">
    <source>
        <dbReference type="SAM" id="MobiDB-lite"/>
    </source>
</evidence>
<dbReference type="GeneID" id="54290016"/>
<keyword evidence="3" id="KW-1185">Reference proteome</keyword>
<name>A0A6A5Y5I7_9PLEO</name>
<feature type="region of interest" description="Disordered" evidence="1">
    <location>
        <begin position="94"/>
        <end position="130"/>
    </location>
</feature>
<gene>
    <name evidence="2" type="ORF">BU24DRAFT_469605</name>
</gene>
<reference evidence="2" key="1">
    <citation type="journal article" date="2020" name="Stud. Mycol.">
        <title>101 Dothideomycetes genomes: a test case for predicting lifestyles and emergence of pathogens.</title>
        <authorList>
            <person name="Haridas S."/>
            <person name="Albert R."/>
            <person name="Binder M."/>
            <person name="Bloem J."/>
            <person name="Labutti K."/>
            <person name="Salamov A."/>
            <person name="Andreopoulos B."/>
            <person name="Baker S."/>
            <person name="Barry K."/>
            <person name="Bills G."/>
            <person name="Bluhm B."/>
            <person name="Cannon C."/>
            <person name="Castanera R."/>
            <person name="Culley D."/>
            <person name="Daum C."/>
            <person name="Ezra D."/>
            <person name="Gonzalez J."/>
            <person name="Henrissat B."/>
            <person name="Kuo A."/>
            <person name="Liang C."/>
            <person name="Lipzen A."/>
            <person name="Lutzoni F."/>
            <person name="Magnuson J."/>
            <person name="Mondo S."/>
            <person name="Nolan M."/>
            <person name="Ohm R."/>
            <person name="Pangilinan J."/>
            <person name="Park H.-J."/>
            <person name="Ramirez L."/>
            <person name="Alfaro M."/>
            <person name="Sun H."/>
            <person name="Tritt A."/>
            <person name="Yoshinaga Y."/>
            <person name="Zwiers L.-H."/>
            <person name="Turgeon B."/>
            <person name="Goodwin S."/>
            <person name="Spatafora J."/>
            <person name="Crous P."/>
            <person name="Grigoriev I."/>
        </authorList>
    </citation>
    <scope>NUCLEOTIDE SEQUENCE</scope>
    <source>
        <strain evidence="2">CBS 175.79</strain>
    </source>
</reference>